<sequence>MPRKPLTLAVLNDQRGALGLPPYTGADQPAELRRAALDTVLAGIEAGSAEPSRPVVMGAVRFLLDRLAELAPGRSVEVRVPPYAAVQCIDGPHHTRGTPPNVVEMDATAWIGLATGRLAWDDAVADGRVRASGPRADLSGHLPLPIDREDEETVRSLAD</sequence>
<dbReference type="EMBL" id="VCKW01000086">
    <property type="protein sequence ID" value="TMQ99218.1"/>
    <property type="molecule type" value="Genomic_DNA"/>
</dbReference>
<reference evidence="2 3" key="1">
    <citation type="submission" date="2019-05" db="EMBL/GenBank/DDBJ databases">
        <title>Draft genome sequence of Actinomadura sp. 14C53.</title>
        <authorList>
            <person name="Saricaoglu S."/>
            <person name="Isik K."/>
        </authorList>
    </citation>
    <scope>NUCLEOTIDE SEQUENCE [LARGE SCALE GENOMIC DNA]</scope>
    <source>
        <strain evidence="2 3">14C53</strain>
    </source>
</reference>
<dbReference type="SUPFAM" id="SSF55718">
    <property type="entry name" value="SCP-like"/>
    <property type="match status" value="1"/>
</dbReference>
<gene>
    <name evidence="2" type="ORF">ETD83_18140</name>
</gene>
<dbReference type="Proteomes" id="UP000309174">
    <property type="component" value="Unassembled WGS sequence"/>
</dbReference>
<dbReference type="InterPro" id="IPR036527">
    <property type="entry name" value="SCP2_sterol-bd_dom_sf"/>
</dbReference>
<dbReference type="Gene3D" id="3.30.1050.40">
    <property type="match status" value="1"/>
</dbReference>
<protein>
    <recommendedName>
        <fullName evidence="1">Bacterial SCP orthologue domain-containing protein</fullName>
    </recommendedName>
</protein>
<dbReference type="Pfam" id="PF17844">
    <property type="entry name" value="SCP_3"/>
    <property type="match status" value="1"/>
</dbReference>
<evidence type="ECO:0000259" key="1">
    <source>
        <dbReference type="Pfam" id="PF17844"/>
    </source>
</evidence>
<accession>A0A5C4JAG9</accession>
<feature type="domain" description="Bacterial SCP orthologue" evidence="1">
    <location>
        <begin position="53"/>
        <end position="144"/>
    </location>
</feature>
<dbReference type="InterPro" id="IPR041629">
    <property type="entry name" value="SCP_3"/>
</dbReference>
<comment type="caution">
    <text evidence="2">The sequence shown here is derived from an EMBL/GenBank/DDBJ whole genome shotgun (WGS) entry which is preliminary data.</text>
</comment>
<keyword evidence="3" id="KW-1185">Reference proteome</keyword>
<dbReference type="AlphaFoldDB" id="A0A5C4JAG9"/>
<evidence type="ECO:0000313" key="2">
    <source>
        <dbReference type="EMBL" id="TMQ99218.1"/>
    </source>
</evidence>
<dbReference type="OrthoDB" id="8481083at2"/>
<name>A0A5C4JAG9_9ACTN</name>
<evidence type="ECO:0000313" key="3">
    <source>
        <dbReference type="Proteomes" id="UP000309174"/>
    </source>
</evidence>
<organism evidence="2 3">
    <name type="scientific">Actinomadura soli</name>
    <dbReference type="NCBI Taxonomy" id="2508997"/>
    <lineage>
        <taxon>Bacteria</taxon>
        <taxon>Bacillati</taxon>
        <taxon>Actinomycetota</taxon>
        <taxon>Actinomycetes</taxon>
        <taxon>Streptosporangiales</taxon>
        <taxon>Thermomonosporaceae</taxon>
        <taxon>Actinomadura</taxon>
    </lineage>
</organism>
<proteinExistence type="predicted"/>
<dbReference type="RefSeq" id="WP_138646314.1">
    <property type="nucleotide sequence ID" value="NZ_VCKW01000086.1"/>
</dbReference>